<name>E0XQG6_9RHOB</name>
<organism evidence="2">
    <name type="scientific">uncultured Rhodobacterales bacterium HF0010_04M21</name>
    <dbReference type="NCBI Taxonomy" id="710782"/>
    <lineage>
        <taxon>Bacteria</taxon>
        <taxon>Pseudomonadati</taxon>
        <taxon>Pseudomonadota</taxon>
        <taxon>Alphaproteobacteria</taxon>
        <taxon>Rhodobacterales</taxon>
        <taxon>environmental samples</taxon>
    </lineage>
</organism>
<sequence>MGSSNTVLSLVPLWLAMFLSGTPFVFGLVNGEFGLNRSALQHWEVRILLGVLLLFILHELILWRGRLGVVNREVMRSTSANKFLAMLGVRRLTFRWSLALWHGLFLGVIDAVLGRNGHRRS</sequence>
<evidence type="ECO:0000313" key="2">
    <source>
        <dbReference type="EMBL" id="ADI16657.1"/>
    </source>
</evidence>
<dbReference type="EMBL" id="GU474843">
    <property type="protein sequence ID" value="ADI16657.1"/>
    <property type="molecule type" value="Genomic_DNA"/>
</dbReference>
<feature type="transmembrane region" description="Helical" evidence="1">
    <location>
        <begin position="43"/>
        <end position="63"/>
    </location>
</feature>
<keyword evidence="1" id="KW-0812">Transmembrane</keyword>
<evidence type="ECO:0000256" key="1">
    <source>
        <dbReference type="SAM" id="Phobius"/>
    </source>
</evidence>
<reference evidence="2" key="1">
    <citation type="journal article" date="2011" name="Environ. Microbiol.">
        <title>Time-series analyses of Monterey Bay coastal microbial picoplankton using a 'genome proxy' microarray.</title>
        <authorList>
            <person name="Rich V.I."/>
            <person name="Pham V.D."/>
            <person name="Eppley J."/>
            <person name="Shi Y."/>
            <person name="DeLong E.F."/>
        </authorList>
    </citation>
    <scope>NUCLEOTIDE SEQUENCE</scope>
</reference>
<proteinExistence type="predicted"/>
<dbReference type="AlphaFoldDB" id="E0XQG6"/>
<feature type="transmembrane region" description="Helical" evidence="1">
    <location>
        <begin position="12"/>
        <end position="31"/>
    </location>
</feature>
<protein>
    <submittedName>
        <fullName evidence="2">Uncharacterized protein</fullName>
    </submittedName>
</protein>
<keyword evidence="1" id="KW-1133">Transmembrane helix</keyword>
<accession>E0XQG6</accession>
<keyword evidence="1" id="KW-0472">Membrane</keyword>
<feature type="transmembrane region" description="Helical" evidence="1">
    <location>
        <begin position="94"/>
        <end position="113"/>
    </location>
</feature>